<gene>
    <name evidence="2" type="ORF">EV678_0500</name>
</gene>
<comment type="caution">
    <text evidence="2">The sequence shown here is derived from an EMBL/GenBank/DDBJ whole genome shotgun (WGS) entry which is preliminary data.</text>
</comment>
<dbReference type="RefSeq" id="WP_014237370.1">
    <property type="nucleotide sequence ID" value="NZ_SHKM01000001.1"/>
</dbReference>
<dbReference type="EMBL" id="SHKM01000001">
    <property type="protein sequence ID" value="RZT89707.1"/>
    <property type="molecule type" value="Genomic_DNA"/>
</dbReference>
<keyword evidence="3" id="KW-1185">Reference proteome</keyword>
<sequence>MIAHVVLFKTKPGIATNDPRVVALLGELDQLPKAVPGIVTWKHGPNVTLDPQAWDYAVYAEFETEGALQRYYDNEVHADIVRRWDEIGMLLFSDVKL</sequence>
<organism evidence="2 3">
    <name type="scientific">Azospira oryzae</name>
    <dbReference type="NCBI Taxonomy" id="146939"/>
    <lineage>
        <taxon>Bacteria</taxon>
        <taxon>Pseudomonadati</taxon>
        <taxon>Pseudomonadota</taxon>
        <taxon>Betaproteobacteria</taxon>
        <taxon>Rhodocyclales</taxon>
        <taxon>Rhodocyclaceae</taxon>
        <taxon>Azospira</taxon>
    </lineage>
</organism>
<evidence type="ECO:0000313" key="2">
    <source>
        <dbReference type="EMBL" id="RZT89707.1"/>
    </source>
</evidence>
<protein>
    <submittedName>
        <fullName evidence="2">Stress responsive alpha/beta barrel protein</fullName>
    </submittedName>
</protein>
<dbReference type="InterPro" id="IPR013097">
    <property type="entry name" value="Dabb"/>
</dbReference>
<dbReference type="Pfam" id="PF07876">
    <property type="entry name" value="Dabb"/>
    <property type="match status" value="1"/>
</dbReference>
<accession>A0ABY0IRI5</accession>
<dbReference type="Proteomes" id="UP000292136">
    <property type="component" value="Unassembled WGS sequence"/>
</dbReference>
<dbReference type="Gene3D" id="3.30.70.100">
    <property type="match status" value="1"/>
</dbReference>
<dbReference type="SMART" id="SM00886">
    <property type="entry name" value="Dabb"/>
    <property type="match status" value="1"/>
</dbReference>
<reference evidence="2 3" key="1">
    <citation type="submission" date="2019-02" db="EMBL/GenBank/DDBJ databases">
        <title>Genomic Encyclopedia of Type Strains, Phase IV (KMG-IV): sequencing the most valuable type-strain genomes for metagenomic binning, comparative biology and taxonomic classification.</title>
        <authorList>
            <person name="Goeker M."/>
        </authorList>
    </citation>
    <scope>NUCLEOTIDE SEQUENCE [LARGE SCALE GENOMIC DNA]</scope>
    <source>
        <strain evidence="2 3">DSM 21223</strain>
    </source>
</reference>
<feature type="domain" description="Stress-response A/B barrel" evidence="1">
    <location>
        <begin position="2"/>
        <end position="97"/>
    </location>
</feature>
<dbReference type="SUPFAM" id="SSF54909">
    <property type="entry name" value="Dimeric alpha+beta barrel"/>
    <property type="match status" value="1"/>
</dbReference>
<dbReference type="PROSITE" id="PS51502">
    <property type="entry name" value="S_R_A_B_BARREL"/>
    <property type="match status" value="1"/>
</dbReference>
<name>A0ABY0IRI5_9RHOO</name>
<dbReference type="InterPro" id="IPR011008">
    <property type="entry name" value="Dimeric_a/b-barrel"/>
</dbReference>
<proteinExistence type="predicted"/>
<evidence type="ECO:0000313" key="3">
    <source>
        <dbReference type="Proteomes" id="UP000292136"/>
    </source>
</evidence>
<evidence type="ECO:0000259" key="1">
    <source>
        <dbReference type="PROSITE" id="PS51502"/>
    </source>
</evidence>